<dbReference type="InterPro" id="IPR001806">
    <property type="entry name" value="Small_GTPase"/>
</dbReference>
<evidence type="ECO:0000256" key="4">
    <source>
        <dbReference type="ARBA" id="ARBA00023134"/>
    </source>
</evidence>
<dbReference type="OrthoDB" id="2012850at2759"/>
<dbReference type="SMART" id="SM00175">
    <property type="entry name" value="RAB"/>
    <property type="match status" value="1"/>
</dbReference>
<keyword evidence="2 7" id="KW-0547">Nucleotide-binding</keyword>
<dbReference type="EMBL" id="CAJGYO010000019">
    <property type="protein sequence ID" value="CAD6339095.1"/>
    <property type="molecule type" value="Genomic_DNA"/>
</dbReference>
<name>A0A811SE33_9POAL</name>
<comment type="subcellular location">
    <subcellularLocation>
        <location evidence="7">Nucleus</location>
    </subcellularLocation>
</comment>
<evidence type="ECO:0000313" key="9">
    <source>
        <dbReference type="EMBL" id="CAD6339095.1"/>
    </source>
</evidence>
<dbReference type="Proteomes" id="UP000604825">
    <property type="component" value="Unassembled WGS sequence"/>
</dbReference>
<evidence type="ECO:0000256" key="8">
    <source>
        <dbReference type="SAM" id="MobiDB-lite"/>
    </source>
</evidence>
<comment type="subunit">
    <text evidence="6">Found in a nuclear export complex with RanGTP, exportin and pre-miRNA.</text>
</comment>
<keyword evidence="1 7" id="KW-0813">Transport</keyword>
<proteinExistence type="inferred from homology"/>
<dbReference type="Gene3D" id="3.40.50.300">
    <property type="entry name" value="P-loop containing nucleotide triphosphate hydrolases"/>
    <property type="match status" value="1"/>
</dbReference>
<dbReference type="GO" id="GO:0006606">
    <property type="term" value="P:protein import into nucleus"/>
    <property type="evidence" value="ECO:0007669"/>
    <property type="project" value="TreeGrafter"/>
</dbReference>
<dbReference type="AlphaFoldDB" id="A0A811SE33"/>
<reference evidence="9" key="1">
    <citation type="submission" date="2020-10" db="EMBL/GenBank/DDBJ databases">
        <authorList>
            <person name="Han B."/>
            <person name="Lu T."/>
            <person name="Zhao Q."/>
            <person name="Huang X."/>
            <person name="Zhao Y."/>
        </authorList>
    </citation>
    <scope>NUCLEOTIDE SEQUENCE</scope>
</reference>
<dbReference type="InterPro" id="IPR027417">
    <property type="entry name" value="P-loop_NTPase"/>
</dbReference>
<evidence type="ECO:0000256" key="1">
    <source>
        <dbReference type="ARBA" id="ARBA00022448"/>
    </source>
</evidence>
<dbReference type="SMART" id="SM00176">
    <property type="entry name" value="RAN"/>
    <property type="match status" value="1"/>
</dbReference>
<evidence type="ECO:0000256" key="2">
    <source>
        <dbReference type="ARBA" id="ARBA00022741"/>
    </source>
</evidence>
<dbReference type="PRINTS" id="PR00627">
    <property type="entry name" value="GTPRANTC4"/>
</dbReference>
<evidence type="ECO:0000256" key="5">
    <source>
        <dbReference type="ARBA" id="ARBA00024659"/>
    </source>
</evidence>
<keyword evidence="3 7" id="KW-0653">Protein transport</keyword>
<dbReference type="GO" id="GO:0005634">
    <property type="term" value="C:nucleus"/>
    <property type="evidence" value="ECO:0007669"/>
    <property type="project" value="UniProtKB-SubCell"/>
</dbReference>
<accession>A0A811SE33</accession>
<dbReference type="Pfam" id="PF00071">
    <property type="entry name" value="Ras"/>
    <property type="match status" value="1"/>
</dbReference>
<dbReference type="PROSITE" id="PS51418">
    <property type="entry name" value="RAN"/>
    <property type="match status" value="1"/>
</dbReference>
<dbReference type="GO" id="GO:0005737">
    <property type="term" value="C:cytoplasm"/>
    <property type="evidence" value="ECO:0007669"/>
    <property type="project" value="TreeGrafter"/>
</dbReference>
<evidence type="ECO:0000256" key="3">
    <source>
        <dbReference type="ARBA" id="ARBA00022927"/>
    </source>
</evidence>
<dbReference type="GO" id="GO:0000054">
    <property type="term" value="P:ribosomal subunit export from nucleus"/>
    <property type="evidence" value="ECO:0007669"/>
    <property type="project" value="TreeGrafter"/>
</dbReference>
<keyword evidence="10" id="KW-1185">Reference proteome</keyword>
<dbReference type="GO" id="GO:0003924">
    <property type="term" value="F:GTPase activity"/>
    <property type="evidence" value="ECO:0007669"/>
    <property type="project" value="InterPro"/>
</dbReference>
<keyword evidence="7" id="KW-0539">Nucleus</keyword>
<dbReference type="SUPFAM" id="SSF52540">
    <property type="entry name" value="P-loop containing nucleoside triphosphate hydrolases"/>
    <property type="match status" value="1"/>
</dbReference>
<evidence type="ECO:0000256" key="6">
    <source>
        <dbReference type="ARBA" id="ARBA00026078"/>
    </source>
</evidence>
<sequence>MALLNTQPVDYPSFKLVLVGDGGTGKTTYVKRHITGGVREAIRTNNRGGGAPSGLHHEPRQAEVLLLDTAGQEKFGGLRDGYYMNGQCAIIMFDVTSSSPTRMFPPGTGTSAGGCEEWAGEGQVGDLPQEEEPPEYYEISAKSTYNFEKPFLYLARKIAGNMDLEFVEEIALIPADVTIDVAACSKRFTKRSNMLQRFPCRMRTMITWIEVQEDEDGQMGGMTQHGTSSFRHDAKEHD</sequence>
<comment type="function">
    <text evidence="5 7">GTP-binding protein involved in nucleocytoplasmic transport. Required for the import of protein into the nucleus and also for RNA export. Involved in chromatin condensation and control of cell cycle.</text>
</comment>
<dbReference type="GO" id="GO:0005525">
    <property type="term" value="F:GTP binding"/>
    <property type="evidence" value="ECO:0007669"/>
    <property type="project" value="UniProtKB-KW"/>
</dbReference>
<feature type="region of interest" description="Disordered" evidence="8">
    <location>
        <begin position="216"/>
        <end position="238"/>
    </location>
</feature>
<evidence type="ECO:0000256" key="7">
    <source>
        <dbReference type="RuleBase" id="RU363057"/>
    </source>
</evidence>
<dbReference type="PANTHER" id="PTHR24071">
    <property type="entry name" value="RAN GTPASE"/>
    <property type="match status" value="1"/>
</dbReference>
<keyword evidence="4 7" id="KW-0342">GTP-binding</keyword>
<evidence type="ECO:0000313" key="10">
    <source>
        <dbReference type="Proteomes" id="UP000604825"/>
    </source>
</evidence>
<protein>
    <recommendedName>
        <fullName evidence="7">GTP-binding nuclear protein</fullName>
    </recommendedName>
</protein>
<comment type="caution">
    <text evidence="9">The sequence shown here is derived from an EMBL/GenBank/DDBJ whole genome shotgun (WGS) entry which is preliminary data.</text>
</comment>
<dbReference type="SMART" id="SM00173">
    <property type="entry name" value="RAS"/>
    <property type="match status" value="1"/>
</dbReference>
<dbReference type="PANTHER" id="PTHR24071:SF18">
    <property type="entry name" value="GTP-BINDING NUCLEAR PROTEIN RAN-3"/>
    <property type="match status" value="1"/>
</dbReference>
<comment type="similarity">
    <text evidence="7">Belongs to the small GTPase superfamily. Ran family.</text>
</comment>
<dbReference type="InterPro" id="IPR002041">
    <property type="entry name" value="Ran_GTPase"/>
</dbReference>
<gene>
    <name evidence="9" type="ORF">NCGR_LOCUS63193</name>
</gene>
<organism evidence="9 10">
    <name type="scientific">Miscanthus lutarioriparius</name>
    <dbReference type="NCBI Taxonomy" id="422564"/>
    <lineage>
        <taxon>Eukaryota</taxon>
        <taxon>Viridiplantae</taxon>
        <taxon>Streptophyta</taxon>
        <taxon>Embryophyta</taxon>
        <taxon>Tracheophyta</taxon>
        <taxon>Spermatophyta</taxon>
        <taxon>Magnoliopsida</taxon>
        <taxon>Liliopsida</taxon>
        <taxon>Poales</taxon>
        <taxon>Poaceae</taxon>
        <taxon>PACMAD clade</taxon>
        <taxon>Panicoideae</taxon>
        <taxon>Andropogonodae</taxon>
        <taxon>Andropogoneae</taxon>
        <taxon>Saccharinae</taxon>
        <taxon>Miscanthus</taxon>
    </lineage>
</organism>